<sequence length="131" mass="15293">VWHVLHSKWSPTQKKMYALRLQSTETHTLSIHAVRTSYSMRYAGSLIGRQFKTLIQSNMFHMHGLIWDKKFLAWRAVGKLGALMWFTEIRNMEEYLADLRVAIANMLNVYALIDPSKIISKIKYHLLGICI</sequence>
<evidence type="ECO:0000313" key="1">
    <source>
        <dbReference type="EMBL" id="KAJ7213145.1"/>
    </source>
</evidence>
<reference evidence="1" key="1">
    <citation type="submission" date="2023-03" db="EMBL/GenBank/DDBJ databases">
        <title>Massive genome expansion in bonnet fungi (Mycena s.s.) driven by repeated elements and novel gene families across ecological guilds.</title>
        <authorList>
            <consortium name="Lawrence Berkeley National Laboratory"/>
            <person name="Harder C.B."/>
            <person name="Miyauchi S."/>
            <person name="Viragh M."/>
            <person name="Kuo A."/>
            <person name="Thoen E."/>
            <person name="Andreopoulos B."/>
            <person name="Lu D."/>
            <person name="Skrede I."/>
            <person name="Drula E."/>
            <person name="Henrissat B."/>
            <person name="Morin E."/>
            <person name="Kohler A."/>
            <person name="Barry K."/>
            <person name="LaButti K."/>
            <person name="Morin E."/>
            <person name="Salamov A."/>
            <person name="Lipzen A."/>
            <person name="Mereny Z."/>
            <person name="Hegedus B."/>
            <person name="Baldrian P."/>
            <person name="Stursova M."/>
            <person name="Weitz H."/>
            <person name="Taylor A."/>
            <person name="Grigoriev I.V."/>
            <person name="Nagy L.G."/>
            <person name="Martin F."/>
            <person name="Kauserud H."/>
        </authorList>
    </citation>
    <scope>NUCLEOTIDE SEQUENCE</scope>
    <source>
        <strain evidence="1">9144</strain>
    </source>
</reference>
<dbReference type="Proteomes" id="UP001219525">
    <property type="component" value="Unassembled WGS sequence"/>
</dbReference>
<feature type="non-terminal residue" evidence="1">
    <location>
        <position position="1"/>
    </location>
</feature>
<accession>A0AAD6YDC5</accession>
<dbReference type="EMBL" id="JARJCW010000022">
    <property type="protein sequence ID" value="KAJ7213145.1"/>
    <property type="molecule type" value="Genomic_DNA"/>
</dbReference>
<dbReference type="AlphaFoldDB" id="A0AAD6YDC5"/>
<keyword evidence="2" id="KW-1185">Reference proteome</keyword>
<protein>
    <submittedName>
        <fullName evidence="1">Uncharacterized protein</fullName>
    </submittedName>
</protein>
<proteinExistence type="predicted"/>
<comment type="caution">
    <text evidence="1">The sequence shown here is derived from an EMBL/GenBank/DDBJ whole genome shotgun (WGS) entry which is preliminary data.</text>
</comment>
<gene>
    <name evidence="1" type="ORF">GGX14DRAFT_360997</name>
</gene>
<name>A0AAD6YDC5_9AGAR</name>
<organism evidence="1 2">
    <name type="scientific">Mycena pura</name>
    <dbReference type="NCBI Taxonomy" id="153505"/>
    <lineage>
        <taxon>Eukaryota</taxon>
        <taxon>Fungi</taxon>
        <taxon>Dikarya</taxon>
        <taxon>Basidiomycota</taxon>
        <taxon>Agaricomycotina</taxon>
        <taxon>Agaricomycetes</taxon>
        <taxon>Agaricomycetidae</taxon>
        <taxon>Agaricales</taxon>
        <taxon>Marasmiineae</taxon>
        <taxon>Mycenaceae</taxon>
        <taxon>Mycena</taxon>
    </lineage>
</organism>
<evidence type="ECO:0000313" key="2">
    <source>
        <dbReference type="Proteomes" id="UP001219525"/>
    </source>
</evidence>